<comment type="caution">
    <text evidence="2">The sequence shown here is derived from an EMBL/GenBank/DDBJ whole genome shotgun (WGS) entry which is preliminary data.</text>
</comment>
<evidence type="ECO:0000256" key="1">
    <source>
        <dbReference type="SAM" id="MobiDB-lite"/>
    </source>
</evidence>
<dbReference type="EMBL" id="CAUYUJ010019328">
    <property type="protein sequence ID" value="CAK0890278.1"/>
    <property type="molecule type" value="Genomic_DNA"/>
</dbReference>
<feature type="non-terminal residue" evidence="2">
    <location>
        <position position="80"/>
    </location>
</feature>
<feature type="region of interest" description="Disordered" evidence="1">
    <location>
        <begin position="1"/>
        <end position="80"/>
    </location>
</feature>
<accession>A0ABN9WXD5</accession>
<gene>
    <name evidence="2" type="ORF">PCOR1329_LOCUS70557</name>
</gene>
<name>A0ABN9WXD5_9DINO</name>
<evidence type="ECO:0000313" key="3">
    <source>
        <dbReference type="Proteomes" id="UP001189429"/>
    </source>
</evidence>
<reference evidence="2" key="1">
    <citation type="submission" date="2023-10" db="EMBL/GenBank/DDBJ databases">
        <authorList>
            <person name="Chen Y."/>
            <person name="Shah S."/>
            <person name="Dougan E. K."/>
            <person name="Thang M."/>
            <person name="Chan C."/>
        </authorList>
    </citation>
    <scope>NUCLEOTIDE SEQUENCE [LARGE SCALE GENOMIC DNA]</scope>
</reference>
<evidence type="ECO:0000313" key="2">
    <source>
        <dbReference type="EMBL" id="CAK0890278.1"/>
    </source>
</evidence>
<keyword evidence="3" id="KW-1185">Reference proteome</keyword>
<protein>
    <submittedName>
        <fullName evidence="2">Uncharacterized protein</fullName>
    </submittedName>
</protein>
<feature type="non-terminal residue" evidence="2">
    <location>
        <position position="1"/>
    </location>
</feature>
<proteinExistence type="predicted"/>
<organism evidence="2 3">
    <name type="scientific">Prorocentrum cordatum</name>
    <dbReference type="NCBI Taxonomy" id="2364126"/>
    <lineage>
        <taxon>Eukaryota</taxon>
        <taxon>Sar</taxon>
        <taxon>Alveolata</taxon>
        <taxon>Dinophyceae</taxon>
        <taxon>Prorocentrales</taxon>
        <taxon>Prorocentraceae</taxon>
        <taxon>Prorocentrum</taxon>
    </lineage>
</organism>
<sequence length="80" mass="8243">HGGPGAPRPTENPHEAAGPFRERRGRPGGRRPAGGCDAAVPGGGGVVHQDSDALRERLWSRDPDPPSLAAYSSSRTGPPV</sequence>
<feature type="compositionally biased region" description="Basic and acidic residues" evidence="1">
    <location>
        <begin position="49"/>
        <end position="64"/>
    </location>
</feature>
<dbReference type="Proteomes" id="UP001189429">
    <property type="component" value="Unassembled WGS sequence"/>
</dbReference>
<feature type="compositionally biased region" description="Polar residues" evidence="1">
    <location>
        <begin position="70"/>
        <end position="80"/>
    </location>
</feature>